<dbReference type="EMBL" id="NVUK01000006">
    <property type="protein sequence ID" value="PCI78413.1"/>
    <property type="molecule type" value="Genomic_DNA"/>
</dbReference>
<evidence type="ECO:0000313" key="2">
    <source>
        <dbReference type="EMBL" id="PCI78413.1"/>
    </source>
</evidence>
<protein>
    <submittedName>
        <fullName evidence="2">Uncharacterized protein</fullName>
    </submittedName>
</protein>
<dbReference type="Proteomes" id="UP000218775">
    <property type="component" value="Unassembled WGS sequence"/>
</dbReference>
<feature type="chain" id="PRO_5012946749" evidence="1">
    <location>
        <begin position="20"/>
        <end position="280"/>
    </location>
</feature>
<name>A0A2A4X729_UNCAE</name>
<comment type="caution">
    <text evidence="2">The sequence shown here is derived from an EMBL/GenBank/DDBJ whole genome shotgun (WGS) entry which is preliminary data.</text>
</comment>
<keyword evidence="1" id="KW-0732">Signal</keyword>
<reference evidence="3" key="1">
    <citation type="submission" date="2017-08" db="EMBL/GenBank/DDBJ databases">
        <title>A dynamic microbial community with high functional redundancy inhabits the cold, oxic subseafloor aquifer.</title>
        <authorList>
            <person name="Tully B.J."/>
            <person name="Wheat C.G."/>
            <person name="Glazer B.T."/>
            <person name="Huber J.A."/>
        </authorList>
    </citation>
    <scope>NUCLEOTIDE SEQUENCE [LARGE SCALE GENOMIC DNA]</scope>
</reference>
<evidence type="ECO:0000313" key="3">
    <source>
        <dbReference type="Proteomes" id="UP000218775"/>
    </source>
</evidence>
<gene>
    <name evidence="2" type="ORF">COB21_00855</name>
</gene>
<accession>A0A2A4X729</accession>
<feature type="signal peptide" evidence="1">
    <location>
        <begin position="1"/>
        <end position="19"/>
    </location>
</feature>
<proteinExistence type="predicted"/>
<evidence type="ECO:0000256" key="1">
    <source>
        <dbReference type="SAM" id="SignalP"/>
    </source>
</evidence>
<sequence>MIKKIFALLAVCISITSFAAPLQERKIDPSALLKLTSALSIDKDKDLIAQTQEQWLRSKGQERWQVREIASDKRKIVLDWSKENGLFDDWKPCQNHYDKALILGCSTKLMQARFDHLVKLWNEGIRFNEIVWLTGDRPLNKYVDHMLNRCNNESQAARIMWEETLIPKEMQELKVTFIAVPMHSAKGKNKRPNTRDTIIAWAESESTPCQALFISDQPFCGYQYAVIEESLPKSFGFDVAGKGLEEARAMKHPLAGAIILDSMARWIYQENLNQQEHTGN</sequence>
<organism evidence="2 3">
    <name type="scientific">Aerophobetes bacterium</name>
    <dbReference type="NCBI Taxonomy" id="2030807"/>
    <lineage>
        <taxon>Bacteria</taxon>
        <taxon>Candidatus Aerophobota</taxon>
    </lineage>
</organism>
<dbReference type="AlphaFoldDB" id="A0A2A4X729"/>